<feature type="compositionally biased region" description="Low complexity" evidence="3">
    <location>
        <begin position="45"/>
        <end position="56"/>
    </location>
</feature>
<evidence type="ECO:0000256" key="2">
    <source>
        <dbReference type="ARBA" id="ARBA00022737"/>
    </source>
</evidence>
<dbReference type="Proteomes" id="UP000054937">
    <property type="component" value="Unassembled WGS sequence"/>
</dbReference>
<evidence type="ECO:0000313" key="4">
    <source>
        <dbReference type="EMBL" id="KRW98198.1"/>
    </source>
</evidence>
<keyword evidence="5" id="KW-1185">Reference proteome</keyword>
<comment type="caution">
    <text evidence="4">The sequence shown here is derived from an EMBL/GenBank/DDBJ whole genome shotgun (WGS) entry which is preliminary data.</text>
</comment>
<accession>A0A0V0Q7M0</accession>
<evidence type="ECO:0000313" key="5">
    <source>
        <dbReference type="Proteomes" id="UP000054937"/>
    </source>
</evidence>
<evidence type="ECO:0008006" key="6">
    <source>
        <dbReference type="Google" id="ProtNLM"/>
    </source>
</evidence>
<organism evidence="4 5">
    <name type="scientific">Pseudocohnilembus persalinus</name>
    <name type="common">Ciliate</name>
    <dbReference type="NCBI Taxonomy" id="266149"/>
    <lineage>
        <taxon>Eukaryota</taxon>
        <taxon>Sar</taxon>
        <taxon>Alveolata</taxon>
        <taxon>Ciliophora</taxon>
        <taxon>Intramacronucleata</taxon>
        <taxon>Oligohymenophorea</taxon>
        <taxon>Scuticociliatia</taxon>
        <taxon>Philasterida</taxon>
        <taxon>Pseudocohnilembidae</taxon>
        <taxon>Pseudocohnilembus</taxon>
    </lineage>
</organism>
<feature type="compositionally biased region" description="Polar residues" evidence="3">
    <location>
        <begin position="1"/>
        <end position="14"/>
    </location>
</feature>
<proteinExistence type="predicted"/>
<reference evidence="4 5" key="1">
    <citation type="journal article" date="2015" name="Sci. Rep.">
        <title>Genome of the facultative scuticociliatosis pathogen Pseudocohnilembus persalinus provides insight into its virulence through horizontal gene transfer.</title>
        <authorList>
            <person name="Xiong J."/>
            <person name="Wang G."/>
            <person name="Cheng J."/>
            <person name="Tian M."/>
            <person name="Pan X."/>
            <person name="Warren A."/>
            <person name="Jiang C."/>
            <person name="Yuan D."/>
            <person name="Miao W."/>
        </authorList>
    </citation>
    <scope>NUCLEOTIDE SEQUENCE [LARGE SCALE GENOMIC DNA]</scope>
    <source>
        <strain evidence="4">36N120E</strain>
    </source>
</reference>
<protein>
    <recommendedName>
        <fullName evidence="6">Galactose oxidase/kelch, beta-propeller</fullName>
    </recommendedName>
</protein>
<feature type="region of interest" description="Disordered" evidence="3">
    <location>
        <begin position="1"/>
        <end position="56"/>
    </location>
</feature>
<evidence type="ECO:0000256" key="1">
    <source>
        <dbReference type="ARBA" id="ARBA00022441"/>
    </source>
</evidence>
<gene>
    <name evidence="4" type="ORF">PPERSA_03400</name>
</gene>
<dbReference type="SUPFAM" id="SSF117281">
    <property type="entry name" value="Kelch motif"/>
    <property type="match status" value="1"/>
</dbReference>
<sequence>MEDQEQFQNIQQENDYYDDDQMNYEQQNDHLDEFNPNNMDQNLEQNQDNYSQQSNQQYDNQIRKWQWATPLIEGVPPCPRGGHSATLSGASIIIFGGHYYAGKQKGYIYLNDTYVLDVNSNRWHKPKISGTPPASRYGHSAILAGSRIIIFGGKGEKGKIFRDLHALDPVTMTWYQGPEGSGSPSQRFGHSANLIGGTKMLIFGGWNSREYFNDLYLLDLEVMAWTQPQSTGPEPTARYGHTSIQVGNNLIIQGGFCFDEDKQLNAGFKQGTVLRSFYLNDLRILDTDKFIWSRLRVSGTPPLPRFQHTSNISGPDIIFFGGWSYNSGERGEKNFVPQQEIDYFIVLNTENMQWEKGRFEGTPPLSRYGHTSSSIGPHILIFGGWEYNRATNEVVVLRDMSANNTQKQI</sequence>
<dbReference type="EMBL" id="LDAU01000266">
    <property type="protein sequence ID" value="KRW98198.1"/>
    <property type="molecule type" value="Genomic_DNA"/>
</dbReference>
<feature type="compositionally biased region" description="Polar residues" evidence="3">
    <location>
        <begin position="35"/>
        <end position="44"/>
    </location>
</feature>
<evidence type="ECO:0000256" key="3">
    <source>
        <dbReference type="SAM" id="MobiDB-lite"/>
    </source>
</evidence>
<dbReference type="OMA" id="ERQPMKE"/>
<keyword evidence="2" id="KW-0677">Repeat</keyword>
<dbReference type="AlphaFoldDB" id="A0A0V0Q7M0"/>
<dbReference type="InParanoid" id="A0A0V0Q7M0"/>
<dbReference type="InterPro" id="IPR015915">
    <property type="entry name" value="Kelch-typ_b-propeller"/>
</dbReference>
<dbReference type="Pfam" id="PF24681">
    <property type="entry name" value="Kelch_KLHDC2_KLHL20_DRC7"/>
    <property type="match status" value="1"/>
</dbReference>
<name>A0A0V0Q7M0_PSEPJ</name>
<keyword evidence="1" id="KW-0880">Kelch repeat</keyword>
<dbReference type="Gene3D" id="2.120.10.80">
    <property type="entry name" value="Kelch-type beta propeller"/>
    <property type="match status" value="2"/>
</dbReference>
<dbReference type="PANTHER" id="PTHR46093:SF18">
    <property type="entry name" value="FIBRONECTIN TYPE-III DOMAIN-CONTAINING PROTEIN"/>
    <property type="match status" value="1"/>
</dbReference>
<dbReference type="PANTHER" id="PTHR46093">
    <property type="entry name" value="ACYL-COA-BINDING DOMAIN-CONTAINING PROTEIN 5"/>
    <property type="match status" value="1"/>
</dbReference>
<dbReference type="OrthoDB" id="10251809at2759"/>